<keyword evidence="2" id="KW-1185">Reference proteome</keyword>
<name>A0ABQ7BKB8_BRACR</name>
<dbReference type="EMBL" id="QGKV02001507">
    <property type="protein sequence ID" value="KAF3532551.1"/>
    <property type="molecule type" value="Genomic_DNA"/>
</dbReference>
<accession>A0ABQ7BKB8</accession>
<dbReference type="PANTHER" id="PTHR48435:SF1">
    <property type="entry name" value="POLYPROTEIN"/>
    <property type="match status" value="1"/>
</dbReference>
<gene>
    <name evidence="1" type="ORF">DY000_02041402</name>
</gene>
<dbReference type="PANTHER" id="PTHR48435">
    <property type="entry name" value="POLYPROTEIN"/>
    <property type="match status" value="1"/>
</dbReference>
<dbReference type="Proteomes" id="UP000266723">
    <property type="component" value="Unassembled WGS sequence"/>
</dbReference>
<sequence length="116" mass="13240">MGDQLPKKTLPLVNPYQYFAKKPSAFSVEGVRELIKQSSNRKVMEYVQSTKFSSCQVPATEEQFISLNIPENLPRLWQQQGYTHLHFGVVRIGLTLHAREGLPVIVGTEIHTVDFR</sequence>
<organism evidence="1 2">
    <name type="scientific">Brassica cretica</name>
    <name type="common">Mustard</name>
    <dbReference type="NCBI Taxonomy" id="69181"/>
    <lineage>
        <taxon>Eukaryota</taxon>
        <taxon>Viridiplantae</taxon>
        <taxon>Streptophyta</taxon>
        <taxon>Embryophyta</taxon>
        <taxon>Tracheophyta</taxon>
        <taxon>Spermatophyta</taxon>
        <taxon>Magnoliopsida</taxon>
        <taxon>eudicotyledons</taxon>
        <taxon>Gunneridae</taxon>
        <taxon>Pentapetalae</taxon>
        <taxon>rosids</taxon>
        <taxon>malvids</taxon>
        <taxon>Brassicales</taxon>
        <taxon>Brassicaceae</taxon>
        <taxon>Brassiceae</taxon>
        <taxon>Brassica</taxon>
    </lineage>
</organism>
<reference evidence="1 2" key="1">
    <citation type="journal article" date="2020" name="BMC Genomics">
        <title>Intraspecific diversification of the crop wild relative Brassica cretica Lam. using demographic model selection.</title>
        <authorList>
            <person name="Kioukis A."/>
            <person name="Michalopoulou V.A."/>
            <person name="Briers L."/>
            <person name="Pirintsos S."/>
            <person name="Studholme D.J."/>
            <person name="Pavlidis P."/>
            <person name="Sarris P.F."/>
        </authorList>
    </citation>
    <scope>NUCLEOTIDE SEQUENCE [LARGE SCALE GENOMIC DNA]</scope>
    <source>
        <strain evidence="2">cv. PFS-1207/04</strain>
    </source>
</reference>
<evidence type="ECO:0000313" key="2">
    <source>
        <dbReference type="Proteomes" id="UP000266723"/>
    </source>
</evidence>
<proteinExistence type="predicted"/>
<evidence type="ECO:0000313" key="1">
    <source>
        <dbReference type="EMBL" id="KAF3532551.1"/>
    </source>
</evidence>
<comment type="caution">
    <text evidence="1">The sequence shown here is derived from an EMBL/GenBank/DDBJ whole genome shotgun (WGS) entry which is preliminary data.</text>
</comment>
<dbReference type="InterPro" id="IPR053098">
    <property type="entry name" value="Petuviruses_polyprotein"/>
</dbReference>
<protein>
    <submittedName>
        <fullName evidence="1">Uncharacterized protein</fullName>
    </submittedName>
</protein>